<evidence type="ECO:0000256" key="3">
    <source>
        <dbReference type="ARBA" id="ARBA00022676"/>
    </source>
</evidence>
<dbReference type="Pfam" id="PF13231">
    <property type="entry name" value="PMT_2"/>
    <property type="match status" value="1"/>
</dbReference>
<feature type="transmembrane region" description="Helical" evidence="9">
    <location>
        <begin position="119"/>
        <end position="137"/>
    </location>
</feature>
<feature type="transmembrane region" description="Helical" evidence="9">
    <location>
        <begin position="317"/>
        <end position="334"/>
    </location>
</feature>
<sequence>MQSRRRRRIRDKEYSGEPSKLQEGAPAAYREKTFDISMSGFSKIIILIVLVSAFLVRIIRIDEHAFVFDEAIYVKIVKDIVANGYDWQSMRMLGTAHPPVYFMLMSFLYKYFYFMNDEAFFRIVTVLISVAVTYFIYKLGSEYSPSTGIIASLIFAFNPYFIAYSRFATLDMLTVLFITAGIYAYSKYLSSGKPYLLQIAGAMFGLATFTKIYAGVFLLITIIHLMMKRTKKPMEIVQLIMPYTAVILLISLMLGQSIYFPWTILKTTYGWSVGQKLAFNWTLITVSTHIGFISFVISMAGLGYLIEKALYEHHRLSAFYVLAFLLNIVIFTVFSGTYFARYLLILTPSVCIFFGYSVDKILYKIRSFQTGIAAVILIFLLAGLSFDYGSVANGSVYSATLIDDWWHIDSLKEAGKYISNNNTPYYLTHNKDMHAGGEFFITNAHYPVLEAYSGIKGAFYMGYAPGNIYLFWLGYKNNALGTFPLESRDERNATYIVIVDKYTELDHKYVLYTTDISFSYSMNDFLNEYLVYYDYRGKFTDKYGISSYVFKRYSNNTYARMEKPAVFIGEPADNWTKNNNGWIYGKAWGEAKNHSRSIQGYGYGSIVLTVPDESNNSMLEITLQDAGYDTMVFETIRDGINVTIGEVKLNNTKKIIQTGFVVSKDMYSDAYGNKPDIQQQFNIWKKGSTYTVRDSTYTVPVFKAMISGSPS</sequence>
<name>A0A284VQT5_9EURY</name>
<dbReference type="PANTHER" id="PTHR33908:SF11">
    <property type="entry name" value="MEMBRANE PROTEIN"/>
    <property type="match status" value="1"/>
</dbReference>
<organism evidence="11 12">
    <name type="scientific">Candidatus Methanoperedens nitratireducens</name>
    <dbReference type="NCBI Taxonomy" id="1392998"/>
    <lineage>
        <taxon>Archaea</taxon>
        <taxon>Methanobacteriati</taxon>
        <taxon>Methanobacteriota</taxon>
        <taxon>Stenosarchaea group</taxon>
        <taxon>Methanomicrobia</taxon>
        <taxon>Methanosarcinales</taxon>
        <taxon>ANME-2 cluster</taxon>
        <taxon>Candidatus Methanoperedentaceae</taxon>
        <taxon>Candidatus Methanoperedens</taxon>
    </lineage>
</organism>
<keyword evidence="6 9" id="KW-1133">Transmembrane helix</keyword>
<dbReference type="Proteomes" id="UP000218615">
    <property type="component" value="Unassembled WGS sequence"/>
</dbReference>
<dbReference type="RefSeq" id="WP_096206238.1">
    <property type="nucleotide sequence ID" value="NZ_FZMP01000185.1"/>
</dbReference>
<feature type="region of interest" description="Disordered" evidence="8">
    <location>
        <begin position="1"/>
        <end position="24"/>
    </location>
</feature>
<accession>A0A284VQT5</accession>
<feature type="transmembrane region" description="Helical" evidence="9">
    <location>
        <begin position="197"/>
        <end position="227"/>
    </location>
</feature>
<feature type="transmembrane region" description="Helical" evidence="9">
    <location>
        <begin position="370"/>
        <end position="388"/>
    </location>
</feature>
<keyword evidence="7 9" id="KW-0472">Membrane</keyword>
<dbReference type="GO" id="GO:0016763">
    <property type="term" value="F:pentosyltransferase activity"/>
    <property type="evidence" value="ECO:0007669"/>
    <property type="project" value="TreeGrafter"/>
</dbReference>
<reference evidence="12" key="1">
    <citation type="submission" date="2017-06" db="EMBL/GenBank/DDBJ databases">
        <authorList>
            <person name="Cremers G."/>
        </authorList>
    </citation>
    <scope>NUCLEOTIDE SEQUENCE [LARGE SCALE GENOMIC DNA]</scope>
</reference>
<protein>
    <recommendedName>
        <fullName evidence="10">Glycosyltransferase RgtA/B/C/D-like domain-containing protein</fullName>
    </recommendedName>
</protein>
<feature type="transmembrane region" description="Helical" evidence="9">
    <location>
        <begin position="279"/>
        <end position="305"/>
    </location>
</feature>
<evidence type="ECO:0000256" key="7">
    <source>
        <dbReference type="ARBA" id="ARBA00023136"/>
    </source>
</evidence>
<feature type="transmembrane region" description="Helical" evidence="9">
    <location>
        <begin position="96"/>
        <end position="112"/>
    </location>
</feature>
<gene>
    <name evidence="11" type="ORF">MNV_40037</name>
</gene>
<feature type="transmembrane region" description="Helical" evidence="9">
    <location>
        <begin position="340"/>
        <end position="358"/>
    </location>
</feature>
<dbReference type="InterPro" id="IPR050297">
    <property type="entry name" value="LipidA_mod_glycosyltrf_83"/>
</dbReference>
<feature type="transmembrane region" description="Helical" evidence="9">
    <location>
        <begin position="40"/>
        <end position="59"/>
    </location>
</feature>
<dbReference type="OrthoDB" id="375786at2157"/>
<feature type="domain" description="Glycosyltransferase RgtA/B/C/D-like" evidence="10">
    <location>
        <begin position="97"/>
        <end position="251"/>
    </location>
</feature>
<keyword evidence="5 9" id="KW-0812">Transmembrane</keyword>
<keyword evidence="2" id="KW-1003">Cell membrane</keyword>
<feature type="transmembrane region" description="Helical" evidence="9">
    <location>
        <begin position="168"/>
        <end position="185"/>
    </location>
</feature>
<evidence type="ECO:0000256" key="8">
    <source>
        <dbReference type="SAM" id="MobiDB-lite"/>
    </source>
</evidence>
<dbReference type="GO" id="GO:0005886">
    <property type="term" value="C:plasma membrane"/>
    <property type="evidence" value="ECO:0007669"/>
    <property type="project" value="UniProtKB-SubCell"/>
</dbReference>
<proteinExistence type="predicted"/>
<dbReference type="PANTHER" id="PTHR33908">
    <property type="entry name" value="MANNOSYLTRANSFERASE YKCB-RELATED"/>
    <property type="match status" value="1"/>
</dbReference>
<keyword evidence="3" id="KW-0328">Glycosyltransferase</keyword>
<feature type="transmembrane region" description="Helical" evidence="9">
    <location>
        <begin position="143"/>
        <end position="161"/>
    </location>
</feature>
<evidence type="ECO:0000256" key="2">
    <source>
        <dbReference type="ARBA" id="ARBA00022475"/>
    </source>
</evidence>
<evidence type="ECO:0000256" key="1">
    <source>
        <dbReference type="ARBA" id="ARBA00004651"/>
    </source>
</evidence>
<comment type="subcellular location">
    <subcellularLocation>
        <location evidence="1">Cell membrane</location>
        <topology evidence="1">Multi-pass membrane protein</topology>
    </subcellularLocation>
</comment>
<evidence type="ECO:0000313" key="11">
    <source>
        <dbReference type="EMBL" id="SNQ61569.1"/>
    </source>
</evidence>
<keyword evidence="12" id="KW-1185">Reference proteome</keyword>
<evidence type="ECO:0000256" key="9">
    <source>
        <dbReference type="SAM" id="Phobius"/>
    </source>
</evidence>
<evidence type="ECO:0000259" key="10">
    <source>
        <dbReference type="Pfam" id="PF13231"/>
    </source>
</evidence>
<dbReference type="AlphaFoldDB" id="A0A284VQT5"/>
<dbReference type="EMBL" id="FZMP01000185">
    <property type="protein sequence ID" value="SNQ61569.1"/>
    <property type="molecule type" value="Genomic_DNA"/>
</dbReference>
<evidence type="ECO:0000313" key="12">
    <source>
        <dbReference type="Proteomes" id="UP000218615"/>
    </source>
</evidence>
<evidence type="ECO:0000256" key="6">
    <source>
        <dbReference type="ARBA" id="ARBA00022989"/>
    </source>
</evidence>
<evidence type="ECO:0000256" key="4">
    <source>
        <dbReference type="ARBA" id="ARBA00022679"/>
    </source>
</evidence>
<feature type="transmembrane region" description="Helical" evidence="9">
    <location>
        <begin position="239"/>
        <end position="259"/>
    </location>
</feature>
<dbReference type="InterPro" id="IPR038731">
    <property type="entry name" value="RgtA/B/C-like"/>
</dbReference>
<evidence type="ECO:0000256" key="5">
    <source>
        <dbReference type="ARBA" id="ARBA00022692"/>
    </source>
</evidence>
<dbReference type="GO" id="GO:0008610">
    <property type="term" value="P:lipid biosynthetic process"/>
    <property type="evidence" value="ECO:0007669"/>
    <property type="project" value="UniProtKB-ARBA"/>
</dbReference>
<keyword evidence="4" id="KW-0808">Transferase</keyword>